<dbReference type="GO" id="GO:0016491">
    <property type="term" value="F:oxidoreductase activity"/>
    <property type="evidence" value="ECO:0007669"/>
    <property type="project" value="UniProtKB-KW"/>
</dbReference>
<dbReference type="OrthoDB" id="48988at2759"/>
<name>A0A165NKI1_EXIGL</name>
<protein>
    <submittedName>
        <fullName evidence="3">Aldo/keto reductase</fullName>
    </submittedName>
</protein>
<gene>
    <name evidence="3" type="ORF">EXIGLDRAFT_638955</name>
</gene>
<dbReference type="EMBL" id="KV425898">
    <property type="protein sequence ID" value="KZW00869.1"/>
    <property type="molecule type" value="Genomic_DNA"/>
</dbReference>
<evidence type="ECO:0000256" key="1">
    <source>
        <dbReference type="ARBA" id="ARBA00023002"/>
    </source>
</evidence>
<dbReference type="Gene3D" id="3.20.20.100">
    <property type="entry name" value="NADP-dependent oxidoreductase domain"/>
    <property type="match status" value="1"/>
</dbReference>
<dbReference type="FunCoup" id="A0A165NKI1">
    <property type="interactions" value="41"/>
</dbReference>
<dbReference type="PANTHER" id="PTHR43364">
    <property type="entry name" value="NADH-SPECIFIC METHYLGLYOXAL REDUCTASE-RELATED"/>
    <property type="match status" value="1"/>
</dbReference>
<evidence type="ECO:0000313" key="4">
    <source>
        <dbReference type="Proteomes" id="UP000077266"/>
    </source>
</evidence>
<dbReference type="STRING" id="1314781.A0A165NKI1"/>
<sequence>MEYQRLGTSGLQVSKIILGCMSYGSSKWAQWVLDEAAALPLMKAAYDAGINTWDTADMYSNGISEVLVRKAIEKYNIPRKRLVLMTKIYCAVHEHDISDRNWNDQGPDFVNQRGLSRKYIMEAVDASVARLGTYIDVLQIHRFDKETPAEEIMEALHDVVKSGKVRYIGASSMWAHEFATLQFTATLHGWTKFISMQNFYNLAYREEEREMIPFCNKTGVGLIPWSPLASGRLARPVNTNTARVEDSKKYFGERKDRESAIDDEVTNRVEKVAKDKGVPMAAVGIAWVLSKGCAPIVGLSNVKRIEEAVSALKVKLTDEEIKFLEDAYEPKKIQGHF</sequence>
<dbReference type="FunFam" id="3.20.20.100:FF:000004">
    <property type="entry name" value="Oxidoreductase, aldo/keto reductase"/>
    <property type="match status" value="1"/>
</dbReference>
<dbReference type="InterPro" id="IPR036812">
    <property type="entry name" value="NAD(P)_OxRdtase_dom_sf"/>
</dbReference>
<dbReference type="Pfam" id="PF00248">
    <property type="entry name" value="Aldo_ket_red"/>
    <property type="match status" value="1"/>
</dbReference>
<evidence type="ECO:0000259" key="2">
    <source>
        <dbReference type="Pfam" id="PF00248"/>
    </source>
</evidence>
<dbReference type="InterPro" id="IPR023210">
    <property type="entry name" value="NADP_OxRdtase_dom"/>
</dbReference>
<organism evidence="3 4">
    <name type="scientific">Exidia glandulosa HHB12029</name>
    <dbReference type="NCBI Taxonomy" id="1314781"/>
    <lineage>
        <taxon>Eukaryota</taxon>
        <taxon>Fungi</taxon>
        <taxon>Dikarya</taxon>
        <taxon>Basidiomycota</taxon>
        <taxon>Agaricomycotina</taxon>
        <taxon>Agaricomycetes</taxon>
        <taxon>Auriculariales</taxon>
        <taxon>Exidiaceae</taxon>
        <taxon>Exidia</taxon>
    </lineage>
</organism>
<keyword evidence="1" id="KW-0560">Oxidoreductase</keyword>
<proteinExistence type="predicted"/>
<feature type="domain" description="NADP-dependent oxidoreductase" evidence="2">
    <location>
        <begin position="15"/>
        <end position="328"/>
    </location>
</feature>
<evidence type="ECO:0000313" key="3">
    <source>
        <dbReference type="EMBL" id="KZW00869.1"/>
    </source>
</evidence>
<accession>A0A165NKI1</accession>
<dbReference type="PANTHER" id="PTHR43364:SF15">
    <property type="entry name" value="ARYL-ALCOHOL DEHYDROGENASE AAD16-RELATED"/>
    <property type="match status" value="1"/>
</dbReference>
<dbReference type="CDD" id="cd19079">
    <property type="entry name" value="AKR_EcYajO-like"/>
    <property type="match status" value="1"/>
</dbReference>
<dbReference type="InterPro" id="IPR050523">
    <property type="entry name" value="AKR_Detox_Biosynth"/>
</dbReference>
<dbReference type="AlphaFoldDB" id="A0A165NKI1"/>
<dbReference type="Proteomes" id="UP000077266">
    <property type="component" value="Unassembled WGS sequence"/>
</dbReference>
<reference evidence="3 4" key="1">
    <citation type="journal article" date="2016" name="Mol. Biol. Evol.">
        <title>Comparative Genomics of Early-Diverging Mushroom-Forming Fungi Provides Insights into the Origins of Lignocellulose Decay Capabilities.</title>
        <authorList>
            <person name="Nagy L.G."/>
            <person name="Riley R."/>
            <person name="Tritt A."/>
            <person name="Adam C."/>
            <person name="Daum C."/>
            <person name="Floudas D."/>
            <person name="Sun H."/>
            <person name="Yadav J.S."/>
            <person name="Pangilinan J."/>
            <person name="Larsson K.H."/>
            <person name="Matsuura K."/>
            <person name="Barry K."/>
            <person name="Labutti K."/>
            <person name="Kuo R."/>
            <person name="Ohm R.A."/>
            <person name="Bhattacharya S.S."/>
            <person name="Shirouzu T."/>
            <person name="Yoshinaga Y."/>
            <person name="Martin F.M."/>
            <person name="Grigoriev I.V."/>
            <person name="Hibbett D.S."/>
        </authorList>
    </citation>
    <scope>NUCLEOTIDE SEQUENCE [LARGE SCALE GENOMIC DNA]</scope>
    <source>
        <strain evidence="3 4">HHB12029</strain>
    </source>
</reference>
<dbReference type="InParanoid" id="A0A165NKI1"/>
<dbReference type="SUPFAM" id="SSF51430">
    <property type="entry name" value="NAD(P)-linked oxidoreductase"/>
    <property type="match status" value="1"/>
</dbReference>
<dbReference type="GO" id="GO:0005829">
    <property type="term" value="C:cytosol"/>
    <property type="evidence" value="ECO:0007669"/>
    <property type="project" value="UniProtKB-ARBA"/>
</dbReference>
<keyword evidence="4" id="KW-1185">Reference proteome</keyword>